<gene>
    <name evidence="4" type="primary">ORF31727</name>
</gene>
<dbReference type="Pfam" id="PF07910">
    <property type="entry name" value="Peptidase_C78"/>
    <property type="match status" value="1"/>
</dbReference>
<dbReference type="Gene3D" id="3.90.70.130">
    <property type="match status" value="2"/>
</dbReference>
<keyword evidence="2" id="KW-0378">Hydrolase</keyword>
<organism evidence="4">
    <name type="scientific">Arion vulgaris</name>
    <dbReference type="NCBI Taxonomy" id="1028688"/>
    <lineage>
        <taxon>Eukaryota</taxon>
        <taxon>Metazoa</taxon>
        <taxon>Spiralia</taxon>
        <taxon>Lophotrochozoa</taxon>
        <taxon>Mollusca</taxon>
        <taxon>Gastropoda</taxon>
        <taxon>Heterobranchia</taxon>
        <taxon>Euthyneura</taxon>
        <taxon>Panpulmonata</taxon>
        <taxon>Eupulmonata</taxon>
        <taxon>Stylommatophora</taxon>
        <taxon>Helicina</taxon>
        <taxon>Arionoidea</taxon>
        <taxon>Arionidae</taxon>
        <taxon>Arion</taxon>
    </lineage>
</organism>
<dbReference type="PANTHER" id="PTHR48153">
    <property type="entry name" value="UFM1-SPECIFIC PROTEASE 2"/>
    <property type="match status" value="1"/>
</dbReference>
<dbReference type="PANTHER" id="PTHR48153:SF3">
    <property type="entry name" value="INACTIVE UFM1-SPECIFIC PROTEASE 1"/>
    <property type="match status" value="1"/>
</dbReference>
<dbReference type="GO" id="GO:0071567">
    <property type="term" value="F:deUFMylase activity"/>
    <property type="evidence" value="ECO:0007669"/>
    <property type="project" value="UniProtKB-ARBA"/>
</dbReference>
<reference evidence="4" key="1">
    <citation type="submission" date="2014-12" db="EMBL/GenBank/DDBJ databases">
        <title>Insight into the proteome of Arion vulgaris.</title>
        <authorList>
            <person name="Aradska J."/>
            <person name="Bulat T."/>
            <person name="Smidak R."/>
            <person name="Sarate P."/>
            <person name="Gangsoo J."/>
            <person name="Sialana F."/>
            <person name="Bilban M."/>
            <person name="Lubec G."/>
        </authorList>
    </citation>
    <scope>NUCLEOTIDE SEQUENCE</scope>
    <source>
        <tissue evidence="4">Skin</tissue>
    </source>
</reference>
<dbReference type="InterPro" id="IPR012462">
    <property type="entry name" value="UFSP1/2_DUB_cat"/>
</dbReference>
<evidence type="ECO:0000256" key="2">
    <source>
        <dbReference type="ARBA" id="ARBA00022801"/>
    </source>
</evidence>
<evidence type="ECO:0000313" key="4">
    <source>
        <dbReference type="EMBL" id="CEK58015.1"/>
    </source>
</evidence>
<feature type="domain" description="UFSP1/2/DUB catalytic" evidence="3">
    <location>
        <begin position="30"/>
        <end position="123"/>
    </location>
</feature>
<protein>
    <recommendedName>
        <fullName evidence="3">UFSP1/2/DUB catalytic domain-containing protein</fullName>
    </recommendedName>
</protein>
<accession>A0A0B6YRC5</accession>
<dbReference type="AlphaFoldDB" id="A0A0B6YRC5"/>
<evidence type="ECO:0000256" key="1">
    <source>
        <dbReference type="ARBA" id="ARBA00008552"/>
    </source>
</evidence>
<proteinExistence type="inferred from homology"/>
<comment type="similarity">
    <text evidence="1">Belongs to the peptidase C78 family.</text>
</comment>
<dbReference type="EMBL" id="HACG01011150">
    <property type="protein sequence ID" value="CEK58015.1"/>
    <property type="molecule type" value="Transcribed_RNA"/>
</dbReference>
<evidence type="ECO:0000259" key="3">
    <source>
        <dbReference type="Pfam" id="PF07910"/>
    </source>
</evidence>
<sequence>MSSDNVQACHVCDLLPNVHTCLPSQPGEAFCTGQYLYYHYGCDGLDDRGWGCGYRTVQTICSWVRQHRLSVSATSNSLKHSPVPSIAQIQQMLVEMGDKSQSFVNSRQWIGSFEACLILDHIYQDPHYFGKRPTLEILQNTGYVRWMPVHELHADTFYNMCLPKEPFS</sequence>
<name>A0A0B6YRC5_9EUPU</name>